<keyword evidence="5 9" id="KW-1133">Transmembrane helix</keyword>
<dbReference type="PANTHER" id="PTHR30329:SF21">
    <property type="entry name" value="LIPOPROTEIN YIAD-RELATED"/>
    <property type="match status" value="1"/>
</dbReference>
<protein>
    <submittedName>
        <fullName evidence="11">Motility protein B</fullName>
    </submittedName>
</protein>
<accession>A0A554XQ91</accession>
<feature type="region of interest" description="Disordered" evidence="8">
    <location>
        <begin position="259"/>
        <end position="282"/>
    </location>
</feature>
<dbReference type="CDD" id="cd07185">
    <property type="entry name" value="OmpA_C-like"/>
    <property type="match status" value="1"/>
</dbReference>
<keyword evidence="6 7" id="KW-0472">Membrane</keyword>
<evidence type="ECO:0000256" key="5">
    <source>
        <dbReference type="ARBA" id="ARBA00022989"/>
    </source>
</evidence>
<sequence length="296" mass="31514">MKSATPPPARQCPAAGPGRAPAPVSAAPARPGPLQKGRYQRWHADPDPVPEEETWLLTYLDVVTLLLVMLVVMLAFSEPIKRKPPLGRPEAQGQVPAVAGQVLPGGGGSIVPPVERPSATPGPGTHPTEQRQPDALEPRPGTDAPPASEPAPSPSLALGDLGKDIQVLVRDEGVSFRIPSEVLFPSGEAVLTPAGQAIIDRLLPAFNRVPDYTIVVEGHTDNVPIQTARFPSNWELSAARASSVVRQLEARGLNPTRLRATGLADTRPLASNDTPQGRAQNRRVEITLEPPQRPRN</sequence>
<dbReference type="SUPFAM" id="SSF103088">
    <property type="entry name" value="OmpA-like"/>
    <property type="match status" value="1"/>
</dbReference>
<dbReference type="InterPro" id="IPR025713">
    <property type="entry name" value="MotB-like_N_dom"/>
</dbReference>
<dbReference type="AlphaFoldDB" id="A0A554XQ91"/>
<feature type="compositionally biased region" description="Polar residues" evidence="8">
    <location>
        <begin position="269"/>
        <end position="279"/>
    </location>
</feature>
<evidence type="ECO:0000256" key="4">
    <source>
        <dbReference type="ARBA" id="ARBA00022692"/>
    </source>
</evidence>
<evidence type="ECO:0000256" key="1">
    <source>
        <dbReference type="ARBA" id="ARBA00004162"/>
    </source>
</evidence>
<proteinExistence type="inferred from homology"/>
<comment type="caution">
    <text evidence="11">The sequence shown here is derived from an EMBL/GenBank/DDBJ whole genome shotgun (WGS) entry which is preliminary data.</text>
</comment>
<feature type="compositionally biased region" description="Pro residues" evidence="8">
    <location>
        <begin position="1"/>
        <end position="10"/>
    </location>
</feature>
<dbReference type="Pfam" id="PF13677">
    <property type="entry name" value="MotB_plug"/>
    <property type="match status" value="1"/>
</dbReference>
<evidence type="ECO:0000256" key="6">
    <source>
        <dbReference type="ARBA" id="ARBA00023136"/>
    </source>
</evidence>
<dbReference type="EMBL" id="VJOO01000002">
    <property type="protein sequence ID" value="TSE38003.1"/>
    <property type="molecule type" value="Genomic_DNA"/>
</dbReference>
<dbReference type="InterPro" id="IPR006665">
    <property type="entry name" value="OmpA-like"/>
</dbReference>
<feature type="compositionally biased region" description="Basic and acidic residues" evidence="8">
    <location>
        <begin position="128"/>
        <end position="137"/>
    </location>
</feature>
<evidence type="ECO:0000313" key="12">
    <source>
        <dbReference type="Proteomes" id="UP000316388"/>
    </source>
</evidence>
<dbReference type="Pfam" id="PF00691">
    <property type="entry name" value="OmpA"/>
    <property type="match status" value="1"/>
</dbReference>
<feature type="region of interest" description="Disordered" evidence="8">
    <location>
        <begin position="1"/>
        <end position="45"/>
    </location>
</feature>
<evidence type="ECO:0000256" key="7">
    <source>
        <dbReference type="PROSITE-ProRule" id="PRU00473"/>
    </source>
</evidence>
<dbReference type="PROSITE" id="PS51123">
    <property type="entry name" value="OMPA_2"/>
    <property type="match status" value="1"/>
</dbReference>
<feature type="region of interest" description="Disordered" evidence="8">
    <location>
        <begin position="99"/>
        <end position="157"/>
    </location>
</feature>
<feature type="domain" description="OmpA-like" evidence="10">
    <location>
        <begin position="171"/>
        <end position="292"/>
    </location>
</feature>
<dbReference type="Gene3D" id="3.30.1330.60">
    <property type="entry name" value="OmpA-like domain"/>
    <property type="match status" value="1"/>
</dbReference>
<keyword evidence="3" id="KW-1003">Cell membrane</keyword>
<evidence type="ECO:0000256" key="8">
    <source>
        <dbReference type="SAM" id="MobiDB-lite"/>
    </source>
</evidence>
<dbReference type="PANTHER" id="PTHR30329">
    <property type="entry name" value="STATOR ELEMENT OF FLAGELLAR MOTOR COMPLEX"/>
    <property type="match status" value="1"/>
</dbReference>
<evidence type="ECO:0000313" key="11">
    <source>
        <dbReference type="EMBL" id="TSE38003.1"/>
    </source>
</evidence>
<dbReference type="GO" id="GO:0005886">
    <property type="term" value="C:plasma membrane"/>
    <property type="evidence" value="ECO:0007669"/>
    <property type="project" value="UniProtKB-SubCell"/>
</dbReference>
<feature type="compositionally biased region" description="Low complexity" evidence="8">
    <location>
        <begin position="11"/>
        <end position="33"/>
    </location>
</feature>
<evidence type="ECO:0000256" key="9">
    <source>
        <dbReference type="SAM" id="Phobius"/>
    </source>
</evidence>
<comment type="similarity">
    <text evidence="2">Belongs to the MotB family.</text>
</comment>
<feature type="transmembrane region" description="Helical" evidence="9">
    <location>
        <begin position="56"/>
        <end position="76"/>
    </location>
</feature>
<evidence type="ECO:0000259" key="10">
    <source>
        <dbReference type="PROSITE" id="PS51123"/>
    </source>
</evidence>
<evidence type="ECO:0000256" key="3">
    <source>
        <dbReference type="ARBA" id="ARBA00022475"/>
    </source>
</evidence>
<keyword evidence="4 9" id="KW-0812">Transmembrane</keyword>
<dbReference type="InterPro" id="IPR036737">
    <property type="entry name" value="OmpA-like_sf"/>
</dbReference>
<name>A0A554XQ91_9BURK</name>
<gene>
    <name evidence="11" type="primary">motB_1</name>
    <name evidence="11" type="ORF">Tfont_00258</name>
</gene>
<organism evidence="11 12">
    <name type="scientific">Tepidimonas fonticaldi</name>
    <dbReference type="NCBI Taxonomy" id="1101373"/>
    <lineage>
        <taxon>Bacteria</taxon>
        <taxon>Pseudomonadati</taxon>
        <taxon>Pseudomonadota</taxon>
        <taxon>Betaproteobacteria</taxon>
        <taxon>Burkholderiales</taxon>
        <taxon>Tepidimonas</taxon>
    </lineage>
</organism>
<reference evidence="11 12" key="1">
    <citation type="submission" date="2019-07" db="EMBL/GenBank/DDBJ databases">
        <title>Tepidimonas fonticaldi AT-A2 draft genome.</title>
        <authorList>
            <person name="Da Costa M.S."/>
            <person name="Froufe H.J.C."/>
            <person name="Egas C."/>
            <person name="Albuquerque L."/>
        </authorList>
    </citation>
    <scope>NUCLEOTIDE SEQUENCE [LARGE SCALE GENOMIC DNA]</scope>
    <source>
        <strain evidence="11 12">AT-A2</strain>
    </source>
</reference>
<dbReference type="InterPro" id="IPR050330">
    <property type="entry name" value="Bact_OuterMem_StrucFunc"/>
</dbReference>
<evidence type="ECO:0000256" key="2">
    <source>
        <dbReference type="ARBA" id="ARBA00008914"/>
    </source>
</evidence>
<dbReference type="Proteomes" id="UP000316388">
    <property type="component" value="Unassembled WGS sequence"/>
</dbReference>
<comment type="subcellular location">
    <subcellularLocation>
        <location evidence="1">Cell membrane</location>
        <topology evidence="1">Single-pass membrane protein</topology>
    </subcellularLocation>
</comment>